<evidence type="ECO:0000256" key="5">
    <source>
        <dbReference type="PROSITE-ProRule" id="PRU00302"/>
    </source>
</evidence>
<dbReference type="STRING" id="6248.A0A0K0DY65"/>
<dbReference type="GO" id="GO:0030414">
    <property type="term" value="F:peptidase inhibitor activity"/>
    <property type="evidence" value="ECO:0007669"/>
    <property type="project" value="InterPro"/>
</dbReference>
<feature type="domain" description="Sushi" evidence="7">
    <location>
        <begin position="220"/>
        <end position="277"/>
    </location>
</feature>
<dbReference type="PROSITE" id="PS50835">
    <property type="entry name" value="IG_LIKE"/>
    <property type="match status" value="1"/>
</dbReference>
<dbReference type="AlphaFoldDB" id="A0A0K0DY65"/>
<evidence type="ECO:0000256" key="3">
    <source>
        <dbReference type="ARBA" id="ARBA00023157"/>
    </source>
</evidence>
<feature type="domain" description="WAP" evidence="8">
    <location>
        <begin position="28"/>
        <end position="82"/>
    </location>
</feature>
<dbReference type="SMART" id="SM00409">
    <property type="entry name" value="IG"/>
    <property type="match status" value="1"/>
</dbReference>
<evidence type="ECO:0000259" key="6">
    <source>
        <dbReference type="PROSITE" id="PS50835"/>
    </source>
</evidence>
<dbReference type="SMART" id="SM00032">
    <property type="entry name" value="CCP"/>
    <property type="match status" value="15"/>
</dbReference>
<dbReference type="Proteomes" id="UP000035681">
    <property type="component" value="Unplaced"/>
</dbReference>
<feature type="disulfide bond" evidence="5">
    <location>
        <begin position="248"/>
        <end position="275"/>
    </location>
</feature>
<feature type="domain" description="Sushi" evidence="7">
    <location>
        <begin position="278"/>
        <end position="335"/>
    </location>
</feature>
<dbReference type="SUPFAM" id="SSF48726">
    <property type="entry name" value="Immunoglobulin"/>
    <property type="match status" value="1"/>
</dbReference>
<dbReference type="InterPro" id="IPR036179">
    <property type="entry name" value="Ig-like_dom_sf"/>
</dbReference>
<feature type="disulfide bond" evidence="5">
    <location>
        <begin position="1129"/>
        <end position="1172"/>
    </location>
</feature>
<dbReference type="CDD" id="cd00033">
    <property type="entry name" value="CCP"/>
    <property type="match status" value="9"/>
</dbReference>
<evidence type="ECO:0000313" key="10">
    <source>
        <dbReference type="WBParaSite" id="SSTP_0000218000.1"/>
    </source>
</evidence>
<feature type="disulfide bond" evidence="5">
    <location>
        <begin position="1158"/>
        <end position="1185"/>
    </location>
</feature>
<feature type="disulfide bond" evidence="5">
    <location>
        <begin position="364"/>
        <end position="391"/>
    </location>
</feature>
<keyword evidence="2" id="KW-0677">Repeat</keyword>
<dbReference type="WBParaSite" id="TCONS_00009087.p1">
    <property type="protein sequence ID" value="TCONS_00009087.p1"/>
    <property type="gene ID" value="XLOC_006935"/>
</dbReference>
<keyword evidence="4" id="KW-0325">Glycoprotein</keyword>
<dbReference type="InterPro" id="IPR008197">
    <property type="entry name" value="WAP_dom"/>
</dbReference>
<dbReference type="WBParaSite" id="SSTP_0000218000.1">
    <property type="protein sequence ID" value="SSTP_0000218000.1"/>
    <property type="gene ID" value="SSTP_0000218000"/>
</dbReference>
<feature type="domain" description="Sushi" evidence="7">
    <location>
        <begin position="1339"/>
        <end position="1401"/>
    </location>
</feature>
<dbReference type="GO" id="GO:0005576">
    <property type="term" value="C:extracellular region"/>
    <property type="evidence" value="ECO:0007669"/>
    <property type="project" value="InterPro"/>
</dbReference>
<evidence type="ECO:0000256" key="4">
    <source>
        <dbReference type="ARBA" id="ARBA00023180"/>
    </source>
</evidence>
<dbReference type="SUPFAM" id="SSF57535">
    <property type="entry name" value="Complement control module/SCR domain"/>
    <property type="match status" value="13"/>
</dbReference>
<dbReference type="InterPro" id="IPR013783">
    <property type="entry name" value="Ig-like_fold"/>
</dbReference>
<feature type="disulfide bond" evidence="5">
    <location>
        <begin position="558"/>
        <end position="585"/>
    </location>
</feature>
<dbReference type="PROSITE" id="PS51390">
    <property type="entry name" value="WAP"/>
    <property type="match status" value="1"/>
</dbReference>
<evidence type="ECO:0000259" key="8">
    <source>
        <dbReference type="PROSITE" id="PS51390"/>
    </source>
</evidence>
<accession>A0A0K0DY65</accession>
<dbReference type="InterPro" id="IPR007110">
    <property type="entry name" value="Ig-like_dom"/>
</dbReference>
<feature type="domain" description="Sushi" evidence="7">
    <location>
        <begin position="1127"/>
        <end position="1187"/>
    </location>
</feature>
<proteinExistence type="predicted"/>
<name>A0A0K0DY65_STRER</name>
<feature type="disulfide bond" evidence="5">
    <location>
        <begin position="112"/>
        <end position="139"/>
    </location>
</feature>
<dbReference type="Gene3D" id="2.60.40.10">
    <property type="entry name" value="Immunoglobulins"/>
    <property type="match status" value="1"/>
</dbReference>
<feature type="disulfide bond" evidence="5">
    <location>
        <begin position="306"/>
        <end position="333"/>
    </location>
</feature>
<evidence type="ECO:0000313" key="9">
    <source>
        <dbReference type="Proteomes" id="UP000035681"/>
    </source>
</evidence>
<comment type="caution">
    <text evidence="5">Lacks conserved residue(s) required for the propagation of feature annotation.</text>
</comment>
<evidence type="ECO:0000256" key="2">
    <source>
        <dbReference type="ARBA" id="ARBA00022737"/>
    </source>
</evidence>
<dbReference type="InterPro" id="IPR003599">
    <property type="entry name" value="Ig_sub"/>
</dbReference>
<feature type="domain" description="Sushi" evidence="7">
    <location>
        <begin position="83"/>
        <end position="141"/>
    </location>
</feature>
<dbReference type="InterPro" id="IPR000436">
    <property type="entry name" value="Sushi_SCR_CCP_dom"/>
</dbReference>
<feature type="domain" description="Sushi" evidence="7">
    <location>
        <begin position="513"/>
        <end position="587"/>
    </location>
</feature>
<dbReference type="Pfam" id="PF00084">
    <property type="entry name" value="Sushi"/>
    <property type="match status" value="10"/>
</dbReference>
<organism evidence="10">
    <name type="scientific">Strongyloides stercoralis</name>
    <name type="common">Threadworm</name>
    <dbReference type="NCBI Taxonomy" id="6248"/>
    <lineage>
        <taxon>Eukaryota</taxon>
        <taxon>Metazoa</taxon>
        <taxon>Ecdysozoa</taxon>
        <taxon>Nematoda</taxon>
        <taxon>Chromadorea</taxon>
        <taxon>Rhabditida</taxon>
        <taxon>Tylenchina</taxon>
        <taxon>Panagrolaimomorpha</taxon>
        <taxon>Strongyloidoidea</taxon>
        <taxon>Strongyloididae</taxon>
        <taxon>Strongyloides</taxon>
    </lineage>
</organism>
<feature type="domain" description="Sushi" evidence="7">
    <location>
        <begin position="1188"/>
        <end position="1249"/>
    </location>
</feature>
<dbReference type="InterPro" id="IPR050350">
    <property type="entry name" value="Compl-Cell_Adhes-Reg"/>
</dbReference>
<dbReference type="PROSITE" id="PS50923">
    <property type="entry name" value="SUSHI"/>
    <property type="match status" value="10"/>
</dbReference>
<dbReference type="Gene3D" id="2.10.70.10">
    <property type="entry name" value="Complement Module, domain 1"/>
    <property type="match status" value="13"/>
</dbReference>
<feature type="domain" description="Sushi" evidence="7">
    <location>
        <begin position="336"/>
        <end position="393"/>
    </location>
</feature>
<evidence type="ECO:0000259" key="7">
    <source>
        <dbReference type="PROSITE" id="PS50923"/>
    </source>
</evidence>
<protein>
    <submittedName>
        <fullName evidence="10">Sushi, von Willebrand factor type A, EGF and pentraxin domain-containing protein 1-like</fullName>
    </submittedName>
</protein>
<feature type="domain" description="Ig-like" evidence="6">
    <location>
        <begin position="1029"/>
        <end position="1125"/>
    </location>
</feature>
<keyword evidence="1 5" id="KW-0768">Sushi</keyword>
<evidence type="ECO:0000256" key="1">
    <source>
        <dbReference type="ARBA" id="ARBA00022659"/>
    </source>
</evidence>
<reference evidence="10" key="1">
    <citation type="submission" date="2015-08" db="UniProtKB">
        <authorList>
            <consortium name="WormBaseParasite"/>
        </authorList>
    </citation>
    <scope>IDENTIFICATION</scope>
</reference>
<dbReference type="PANTHER" id="PTHR19325">
    <property type="entry name" value="COMPLEMENT COMPONENT-RELATED SUSHI DOMAIN-CONTAINING"/>
    <property type="match status" value="1"/>
</dbReference>
<keyword evidence="3 5" id="KW-1015">Disulfide bond</keyword>
<sequence>MYMKLRWYEMVIRIGLLLLLLLIEKIIPIVIDSNNNYCPTSFFEKPRSQQCKKACNNDKQCKRGKKKCLCDGRCGMSCINPNLNCPHLYNPENGHIMLSNGFKFNSVAEYFCNPGYILNGNSERRCQGNKQWSGSLPICRLQYKCGPPPELPYTINNGRSFNGQYDSNSEVTYQCTRGYTANYETNPTTNISKQFYKAKCFINSSGFATWLGPDIRCRAVSCGDPSVPLNGYRDGNLFFYPHEVKFYCFPGFHLVGPQTRKCESNGKWTFEKPTCQPTECSRPPDPLHGSVIGSSLSYESIISYSCNEGFRLVGQVQRFCTEEGIWAGSEPICEEIKCPPLQPLYNGYTEGFDTSYGTTVIFRCYEGMKHLGSPFTKCEENGKWSHPIPQCLAHCKVPRISGGYIEKILHDRLVQHGARLKVLCNLKHETNLSPFINCNNGTWSHIPKCIPNSCKNWPPRLSHAKVYFTKSTHGSIAKYHCRQGFQPSSKNNSIKCMFGEWIIEKTKFRCIPISCSHPEKTFGVLKDGSIMLEGQMGSYIVANYINKVAEGKSITFSCNKGTILIGPPKASCVNGQWKPNVKPKCVSQTHAIIDGQIVWNRSKRNVSFIDNNYKKIFEHNNIYHTKPVCQLPIRLHSFFLTNEKNRKILQSKDSIAHGIEIQLICLKGYYVVGINVTTCEYGMLTNSLGSCQPLNCNLYEPENIDIAWLTSSSYLQHGDQIEYTCKSFSQNFDKIKIFTTSCYYGKLKPEPECNKFLFGPINYCPAPKVKQLASVYRFNDSSLQHKEYLNENLPFFVNGTFFHFYCSHKEKKEKEEEEAGAIECVNTEWVTRLLPCIDEILVKEPKKILHVSDSHYINTRVCKLPTLNYTIYKIYNINFGKKFLSPDTIFPHGTILLITCSMYGYVSDFKYQTSELKCRRGRWKRPKDMIRCPDIKDTCIYEMDSTANLSVYHVQGKRPVLFNEYFQYLDKLQFTCSNNYLSQIRGVTEITCLRGKWSAPYPRCHILDPLSGDRTAPPIHFIVDGLNPPNYYVAPKGELFVKEGSTLRLLCLHKPTTIEDELPKWRYDSSYRSYPLKSDVNYAGKPKTLSAFELSIPNTLPEDSGIYHCTYPYSGSTRSIKVIVTDATCPYINSPSKHLLIHFSHKTNFIGSMAQFSCPTNYLISGPRALFCMPNKKWSHKPPTCIQKICQPLTLTPESKLRVSITSYKYGGIATFTCPENYNIIGNYHIHCLVNGTWSKNANIPKCVPKKCSEDIKIPINGYISKQYFKSLSYNNDIENNNISFFQVSYTGNTIYSPPYYPGSLLIFSCKNNYMLTGNDFIICQKDGKWSEMGTKCEAVCRFPGINNDVDITSVKKEYYKVGSRIVYICKMGNGFKLTSHNVLECLPNGVWNRKIPKCVKVI</sequence>
<feature type="domain" description="Sushi" evidence="7">
    <location>
        <begin position="930"/>
        <end position="1006"/>
    </location>
</feature>
<dbReference type="PANTHER" id="PTHR19325:SF502">
    <property type="entry name" value="BETA-2-GLYCOPROTEIN 1"/>
    <property type="match status" value="1"/>
</dbReference>
<dbReference type="InterPro" id="IPR035976">
    <property type="entry name" value="Sushi/SCR/CCP_sf"/>
</dbReference>
<keyword evidence="9" id="KW-1185">Reference proteome</keyword>
<feature type="domain" description="Sushi" evidence="7">
    <location>
        <begin position="143"/>
        <end position="219"/>
    </location>
</feature>